<name>A0ABR2JKZ1_9EUKA</name>
<dbReference type="Gene3D" id="1.50.10.10">
    <property type="match status" value="1"/>
</dbReference>
<feature type="domain" description="Glycosyl hydrolase family 95 catalytic" evidence="1">
    <location>
        <begin position="2"/>
        <end position="195"/>
    </location>
</feature>
<organism evidence="2 3">
    <name type="scientific">Tritrichomonas musculus</name>
    <dbReference type="NCBI Taxonomy" id="1915356"/>
    <lineage>
        <taxon>Eukaryota</taxon>
        <taxon>Metamonada</taxon>
        <taxon>Parabasalia</taxon>
        <taxon>Tritrichomonadida</taxon>
        <taxon>Tritrichomonadidae</taxon>
        <taxon>Tritrichomonas</taxon>
    </lineage>
</organism>
<dbReference type="Pfam" id="PF22124">
    <property type="entry name" value="Glyco_hydro_95_cat"/>
    <property type="match status" value="1"/>
</dbReference>
<dbReference type="PANTHER" id="PTHR31084">
    <property type="entry name" value="ALPHA-L-FUCOSIDASE 2"/>
    <property type="match status" value="1"/>
</dbReference>
<dbReference type="EMBL" id="JAPFFF010000011">
    <property type="protein sequence ID" value="KAK8878578.1"/>
    <property type="molecule type" value="Genomic_DNA"/>
</dbReference>
<evidence type="ECO:0000313" key="2">
    <source>
        <dbReference type="EMBL" id="KAK8878578.1"/>
    </source>
</evidence>
<evidence type="ECO:0000259" key="1">
    <source>
        <dbReference type="Pfam" id="PF22124"/>
    </source>
</evidence>
<accession>A0ABR2JKZ1</accession>
<dbReference type="InterPro" id="IPR008928">
    <property type="entry name" value="6-hairpin_glycosidase_sf"/>
</dbReference>
<reference evidence="2 3" key="1">
    <citation type="submission" date="2024-04" db="EMBL/GenBank/DDBJ databases">
        <title>Tritrichomonas musculus Genome.</title>
        <authorList>
            <person name="Alves-Ferreira E."/>
            <person name="Grigg M."/>
            <person name="Lorenzi H."/>
            <person name="Galac M."/>
        </authorList>
    </citation>
    <scope>NUCLEOTIDE SEQUENCE [LARGE SCALE GENOMIC DNA]</scope>
    <source>
        <strain evidence="2 3">EAF2021</strain>
    </source>
</reference>
<protein>
    <recommendedName>
        <fullName evidence="1">Glycosyl hydrolase family 95 catalytic domain-containing protein</fullName>
    </recommendedName>
</protein>
<dbReference type="Proteomes" id="UP001470230">
    <property type="component" value="Unassembled WGS sequence"/>
</dbReference>
<comment type="caution">
    <text evidence="2">The sequence shown here is derived from an EMBL/GenBank/DDBJ whole genome shotgun (WGS) entry which is preliminary data.</text>
</comment>
<dbReference type="InterPro" id="IPR054363">
    <property type="entry name" value="GH95_cat"/>
</dbReference>
<dbReference type="SUPFAM" id="SSF48208">
    <property type="entry name" value="Six-hairpin glycosidases"/>
    <property type="match status" value="1"/>
</dbReference>
<gene>
    <name evidence="2" type="ORF">M9Y10_005358</name>
</gene>
<sequence length="207" mass="23720">MYESLLVFDEKNERLVFSPAQSPEQGTAGHGNAYEQELVWQHYNNTIRAAEILKVDGDLLEKWRDLLKKLRPIEIGQSGQIKEWYTETTLGSMGEKNHRHMSHLLALYPGDMVSIETKEWLDAAIVSLVDRGDLSTGWAMAQRINSWARTGDGNHAYKVLNLLVCNRIFPNLWDFHPPLVYQIDGNFGLTAGMAEIHAMYFILFFHL</sequence>
<evidence type="ECO:0000313" key="3">
    <source>
        <dbReference type="Proteomes" id="UP001470230"/>
    </source>
</evidence>
<dbReference type="InterPro" id="IPR012341">
    <property type="entry name" value="6hp_glycosidase-like_sf"/>
</dbReference>
<proteinExistence type="predicted"/>
<dbReference type="PANTHER" id="PTHR31084:SF19">
    <property type="entry name" value="GLYCOSYL HYDROLASE FAMILY 95 N-TERMINAL DOMAIN-CONTAINING PROTEIN"/>
    <property type="match status" value="1"/>
</dbReference>
<keyword evidence="3" id="KW-1185">Reference proteome</keyword>